<evidence type="ECO:0000259" key="5">
    <source>
        <dbReference type="PROSITE" id="PS50931"/>
    </source>
</evidence>
<dbReference type="HOGENOM" id="CLU_039613_6_2_9"/>
<dbReference type="AlphaFoldDB" id="E7N2Z0"/>
<dbReference type="PROSITE" id="PS50931">
    <property type="entry name" value="HTH_LYSR"/>
    <property type="match status" value="1"/>
</dbReference>
<gene>
    <name evidence="6" type="primary">gltC</name>
    <name evidence="6" type="ORF">HMPREF9555_01361</name>
</gene>
<dbReference type="InterPro" id="IPR036390">
    <property type="entry name" value="WH_DNA-bd_sf"/>
</dbReference>
<dbReference type="CDD" id="cd08434">
    <property type="entry name" value="PBP2_GltC_like"/>
    <property type="match status" value="1"/>
</dbReference>
<protein>
    <submittedName>
        <fullName evidence="6">HTH-type transcriptional regulator GltC</fullName>
    </submittedName>
</protein>
<dbReference type="EMBL" id="AECV01000023">
    <property type="protein sequence ID" value="EFW29551.1"/>
    <property type="molecule type" value="Genomic_DNA"/>
</dbReference>
<dbReference type="SUPFAM" id="SSF46785">
    <property type="entry name" value="Winged helix' DNA-binding domain"/>
    <property type="match status" value="1"/>
</dbReference>
<comment type="caution">
    <text evidence="6">The sequence shown here is derived from an EMBL/GenBank/DDBJ whole genome shotgun (WGS) entry which is preliminary data.</text>
</comment>
<dbReference type="Gene3D" id="3.40.190.290">
    <property type="match status" value="1"/>
</dbReference>
<feature type="domain" description="HTH lysR-type" evidence="5">
    <location>
        <begin position="1"/>
        <end position="58"/>
    </location>
</feature>
<keyword evidence="4" id="KW-0804">Transcription</keyword>
<dbReference type="Pfam" id="PF03466">
    <property type="entry name" value="LysR_substrate"/>
    <property type="match status" value="1"/>
</dbReference>
<dbReference type="FunFam" id="1.10.10.10:FF:000001">
    <property type="entry name" value="LysR family transcriptional regulator"/>
    <property type="match status" value="1"/>
</dbReference>
<keyword evidence="2" id="KW-0805">Transcription regulation</keyword>
<keyword evidence="3" id="KW-0238">DNA-binding</keyword>
<evidence type="ECO:0000256" key="4">
    <source>
        <dbReference type="ARBA" id="ARBA00023163"/>
    </source>
</evidence>
<evidence type="ECO:0000256" key="2">
    <source>
        <dbReference type="ARBA" id="ARBA00023015"/>
    </source>
</evidence>
<dbReference type="InterPro" id="IPR005119">
    <property type="entry name" value="LysR_subst-bd"/>
</dbReference>
<dbReference type="PANTHER" id="PTHR30346">
    <property type="entry name" value="TRANSCRIPTIONAL DUAL REGULATOR HCAR-RELATED"/>
    <property type="match status" value="1"/>
</dbReference>
<dbReference type="PRINTS" id="PR00039">
    <property type="entry name" value="HTHLYSR"/>
</dbReference>
<reference evidence="6 7" key="1">
    <citation type="submission" date="2010-08" db="EMBL/GenBank/DDBJ databases">
        <authorList>
            <person name="Weinstock G."/>
            <person name="Sodergren E."/>
            <person name="Clifton S."/>
            <person name="Fulton L."/>
            <person name="Fulton B."/>
            <person name="Courtney L."/>
            <person name="Fronick C."/>
            <person name="Harrison M."/>
            <person name="Strong C."/>
            <person name="Farmer C."/>
            <person name="Delahaunty K."/>
            <person name="Markovic C."/>
            <person name="Hall O."/>
            <person name="Minx P."/>
            <person name="Tomlinson C."/>
            <person name="Mitreva M."/>
            <person name="Hou S."/>
            <person name="Chen J."/>
            <person name="Wollam A."/>
            <person name="Pepin K.H."/>
            <person name="Johnson M."/>
            <person name="Bhonagiri V."/>
            <person name="Zhang X."/>
            <person name="Suruliraj S."/>
            <person name="Warren W."/>
            <person name="Chinwalla A."/>
            <person name="Mardis E.R."/>
            <person name="Wilson R.K."/>
        </authorList>
    </citation>
    <scope>NUCLEOTIDE SEQUENCE [LARGE SCALE GENOMIC DNA]</scope>
    <source>
        <strain evidence="6 7">F0399</strain>
    </source>
</reference>
<name>E7N2Z0_9FIRM</name>
<dbReference type="PANTHER" id="PTHR30346:SF28">
    <property type="entry name" value="HTH-TYPE TRANSCRIPTIONAL REGULATOR CYNR"/>
    <property type="match status" value="1"/>
</dbReference>
<dbReference type="GO" id="GO:0003700">
    <property type="term" value="F:DNA-binding transcription factor activity"/>
    <property type="evidence" value="ECO:0007669"/>
    <property type="project" value="InterPro"/>
</dbReference>
<evidence type="ECO:0000313" key="6">
    <source>
        <dbReference type="EMBL" id="EFW29551.1"/>
    </source>
</evidence>
<dbReference type="RefSeq" id="WP_009350020.1">
    <property type="nucleotide sequence ID" value="NZ_GL638136.1"/>
</dbReference>
<dbReference type="Proteomes" id="UP000004633">
    <property type="component" value="Unassembled WGS sequence"/>
</dbReference>
<organism evidence="6 7">
    <name type="scientific">Selenomonas artemidis F0399</name>
    <dbReference type="NCBI Taxonomy" id="749551"/>
    <lineage>
        <taxon>Bacteria</taxon>
        <taxon>Bacillati</taxon>
        <taxon>Bacillota</taxon>
        <taxon>Negativicutes</taxon>
        <taxon>Selenomonadales</taxon>
        <taxon>Selenomonadaceae</taxon>
        <taxon>Selenomonas</taxon>
    </lineage>
</organism>
<dbReference type="GO" id="GO:0003677">
    <property type="term" value="F:DNA binding"/>
    <property type="evidence" value="ECO:0007669"/>
    <property type="project" value="UniProtKB-KW"/>
</dbReference>
<evidence type="ECO:0000256" key="1">
    <source>
        <dbReference type="ARBA" id="ARBA00009437"/>
    </source>
</evidence>
<keyword evidence="7" id="KW-1185">Reference proteome</keyword>
<dbReference type="InterPro" id="IPR000847">
    <property type="entry name" value="LysR_HTH_N"/>
</dbReference>
<accession>E7N2Z0</accession>
<dbReference type="InterPro" id="IPR036388">
    <property type="entry name" value="WH-like_DNA-bd_sf"/>
</dbReference>
<proteinExistence type="inferred from homology"/>
<dbReference type="SUPFAM" id="SSF53850">
    <property type="entry name" value="Periplasmic binding protein-like II"/>
    <property type="match status" value="1"/>
</dbReference>
<dbReference type="Pfam" id="PF00126">
    <property type="entry name" value="HTH_1"/>
    <property type="match status" value="1"/>
</dbReference>
<sequence>MEIAQLKYFQVMANIRHFTRAARMVDVSQPALSRSMSKLEQELGVHLFKRSDGEIELTPEGERLLRHADRILREVDTAKEEARLHRTGEPPMFKLSFIHSLGSYLLPRILRDFREIHPEIHIRLHQQDSATLAQQVATGETDLCLCSTIPTTEHSAWVYLWSEELFATVPQGHPLADRTHVDLRELEDEPLIAPKKSYSLRILVDQFFELAGVHPTITFEGDDVSTISGLVSAGLGVSLLPKFAGVGYPGLCYIPVSFPVCKRAVGIAWNTNLRLSPAALCFQQFIMQRFNAKTPHEGSPAEG</sequence>
<evidence type="ECO:0000256" key="3">
    <source>
        <dbReference type="ARBA" id="ARBA00023125"/>
    </source>
</evidence>
<dbReference type="Gene3D" id="1.10.10.10">
    <property type="entry name" value="Winged helix-like DNA-binding domain superfamily/Winged helix DNA-binding domain"/>
    <property type="match status" value="1"/>
</dbReference>
<evidence type="ECO:0000313" key="7">
    <source>
        <dbReference type="Proteomes" id="UP000004633"/>
    </source>
</evidence>
<dbReference type="GO" id="GO:0032993">
    <property type="term" value="C:protein-DNA complex"/>
    <property type="evidence" value="ECO:0007669"/>
    <property type="project" value="TreeGrafter"/>
</dbReference>
<comment type="similarity">
    <text evidence="1">Belongs to the LysR transcriptional regulatory family.</text>
</comment>